<sequence length="430" mass="46497">MSMTAGQRKTFGVTWITYAGFYLCRKNLSIVLPLLAVVAGLHSYQLANIVFGYSFLYAVGQFGFGFLSDRIGPKRVVGAGLLTIVVCNVMMGLHASVIWLLLFACLNGVGQSTGWSGLVKTMANWFSYENRGVVMAWWGTNYVLGGFLATTFATWSVSPHSPLPQLGGARGFLFPALLLALIVPVFFLNVSDAPADGGKSSGEREILRRATLSQTSWTDLGMLLCKPSLWTIGISYFFLEVCRYALMFWLPYYMVRQLHYGVQTAGYLSSLYELVGIAGALAAGYISDKFNQSRRAPVSAVMLGGLGFVMLCQPMFVHAGLAGIGVAISLAGFLSYGPDTLLSGAAAQDVGETRAAATATGLIDGIGHLGAIVSPYLVVFVSERYGWDRLFFIFAGTAFLAGLVLLPLWNLRAATQTTNRFTEPTLQEIF</sequence>
<feature type="domain" description="Major facilitator superfamily (MFS) profile" evidence="6">
    <location>
        <begin position="1"/>
        <end position="413"/>
    </location>
</feature>
<dbReference type="InterPro" id="IPR000849">
    <property type="entry name" value="Sugar_P_transporter"/>
</dbReference>
<dbReference type="GO" id="GO:0016020">
    <property type="term" value="C:membrane"/>
    <property type="evidence" value="ECO:0007669"/>
    <property type="project" value="InterPro"/>
</dbReference>
<dbReference type="InterPro" id="IPR020846">
    <property type="entry name" value="MFS_dom"/>
</dbReference>
<comment type="caution">
    <text evidence="7">The sequence shown here is derived from an EMBL/GenBank/DDBJ whole genome shotgun (WGS) entry which is preliminary data.</text>
</comment>
<dbReference type="GO" id="GO:0035435">
    <property type="term" value="P:phosphate ion transmembrane transport"/>
    <property type="evidence" value="ECO:0007669"/>
    <property type="project" value="TreeGrafter"/>
</dbReference>
<reference evidence="7 8" key="1">
    <citation type="submission" date="2020-08" db="EMBL/GenBank/DDBJ databases">
        <title>Genomic Encyclopedia of Type Strains, Phase IV (KMG-V): Genome sequencing to study the core and pangenomes of soil and plant-associated prokaryotes.</title>
        <authorList>
            <person name="Whitman W."/>
        </authorList>
    </citation>
    <scope>NUCLEOTIDE SEQUENCE [LARGE SCALE GENOMIC DNA]</scope>
    <source>
        <strain evidence="7 8">X5P3</strain>
    </source>
</reference>
<dbReference type="InterPro" id="IPR051337">
    <property type="entry name" value="OPA_Antiporter"/>
</dbReference>
<protein>
    <submittedName>
        <fullName evidence="7">Sugar phosphate permease</fullName>
    </submittedName>
</protein>
<evidence type="ECO:0000256" key="4">
    <source>
        <dbReference type="ARBA" id="ARBA00023136"/>
    </source>
</evidence>
<keyword evidence="3 5" id="KW-1133">Transmembrane helix</keyword>
<keyword evidence="4 5" id="KW-0472">Membrane</keyword>
<evidence type="ECO:0000256" key="3">
    <source>
        <dbReference type="ARBA" id="ARBA00022989"/>
    </source>
</evidence>
<dbReference type="PROSITE" id="PS50850">
    <property type="entry name" value="MFS"/>
    <property type="match status" value="1"/>
</dbReference>
<evidence type="ECO:0000256" key="1">
    <source>
        <dbReference type="ARBA" id="ARBA00004127"/>
    </source>
</evidence>
<dbReference type="EMBL" id="JACHIO010000007">
    <property type="protein sequence ID" value="MBB5063611.1"/>
    <property type="molecule type" value="Genomic_DNA"/>
</dbReference>
<gene>
    <name evidence="7" type="ORF">HDF15_001956</name>
</gene>
<accession>A0A7W7ZQV2</accession>
<feature type="transmembrane region" description="Helical" evidence="5">
    <location>
        <begin position="265"/>
        <end position="286"/>
    </location>
</feature>
<dbReference type="PANTHER" id="PTHR43826">
    <property type="entry name" value="GLUCOSE-6-PHOSPHATE EXCHANGER SLC37A4"/>
    <property type="match status" value="1"/>
</dbReference>
<dbReference type="GO" id="GO:0061513">
    <property type="term" value="F:glucose 6-phosphate:phosphate antiporter activity"/>
    <property type="evidence" value="ECO:0007669"/>
    <property type="project" value="TreeGrafter"/>
</dbReference>
<evidence type="ECO:0000256" key="2">
    <source>
        <dbReference type="ARBA" id="ARBA00022692"/>
    </source>
</evidence>
<name>A0A7W7ZQV2_9BACT</name>
<dbReference type="GO" id="GO:0012505">
    <property type="term" value="C:endomembrane system"/>
    <property type="evidence" value="ECO:0007669"/>
    <property type="project" value="UniProtKB-SubCell"/>
</dbReference>
<dbReference type="RefSeq" id="WP_184254924.1">
    <property type="nucleotide sequence ID" value="NZ_JACHIO010000007.1"/>
</dbReference>
<dbReference type="PANTHER" id="PTHR43826:SF3">
    <property type="entry name" value="GLUCOSE-6-PHOSPHATE EXCHANGER SLC37A4"/>
    <property type="match status" value="1"/>
</dbReference>
<dbReference type="Pfam" id="PF07690">
    <property type="entry name" value="MFS_1"/>
    <property type="match status" value="1"/>
</dbReference>
<comment type="subcellular location">
    <subcellularLocation>
        <location evidence="1">Endomembrane system</location>
        <topology evidence="1">Multi-pass membrane protein</topology>
    </subcellularLocation>
</comment>
<dbReference type="Proteomes" id="UP000584867">
    <property type="component" value="Unassembled WGS sequence"/>
</dbReference>
<evidence type="ECO:0000256" key="5">
    <source>
        <dbReference type="SAM" id="Phobius"/>
    </source>
</evidence>
<feature type="transmembrane region" description="Helical" evidence="5">
    <location>
        <begin position="355"/>
        <end position="378"/>
    </location>
</feature>
<feature type="transmembrane region" description="Helical" evidence="5">
    <location>
        <begin position="135"/>
        <end position="157"/>
    </location>
</feature>
<feature type="transmembrane region" description="Helical" evidence="5">
    <location>
        <begin position="169"/>
        <end position="190"/>
    </location>
</feature>
<feature type="transmembrane region" description="Helical" evidence="5">
    <location>
        <begin position="229"/>
        <end position="253"/>
    </location>
</feature>
<feature type="transmembrane region" description="Helical" evidence="5">
    <location>
        <begin position="27"/>
        <end position="44"/>
    </location>
</feature>
<dbReference type="InterPro" id="IPR036259">
    <property type="entry name" value="MFS_trans_sf"/>
</dbReference>
<organism evidence="7 8">
    <name type="scientific">Granulicella mallensis</name>
    <dbReference type="NCBI Taxonomy" id="940614"/>
    <lineage>
        <taxon>Bacteria</taxon>
        <taxon>Pseudomonadati</taxon>
        <taxon>Acidobacteriota</taxon>
        <taxon>Terriglobia</taxon>
        <taxon>Terriglobales</taxon>
        <taxon>Acidobacteriaceae</taxon>
        <taxon>Granulicella</taxon>
    </lineage>
</organism>
<evidence type="ECO:0000259" key="6">
    <source>
        <dbReference type="PROSITE" id="PS50850"/>
    </source>
</evidence>
<proteinExistence type="predicted"/>
<evidence type="ECO:0000313" key="8">
    <source>
        <dbReference type="Proteomes" id="UP000584867"/>
    </source>
</evidence>
<dbReference type="PIRSF" id="PIRSF002808">
    <property type="entry name" value="Hexose_phosphate_transp"/>
    <property type="match status" value="1"/>
</dbReference>
<keyword evidence="2 5" id="KW-0812">Transmembrane</keyword>
<dbReference type="AlphaFoldDB" id="A0A7W7ZQV2"/>
<feature type="transmembrane region" description="Helical" evidence="5">
    <location>
        <begin position="306"/>
        <end position="334"/>
    </location>
</feature>
<feature type="transmembrane region" description="Helical" evidence="5">
    <location>
        <begin position="79"/>
        <end position="102"/>
    </location>
</feature>
<dbReference type="Gene3D" id="1.20.1250.20">
    <property type="entry name" value="MFS general substrate transporter like domains"/>
    <property type="match status" value="2"/>
</dbReference>
<feature type="transmembrane region" description="Helical" evidence="5">
    <location>
        <begin position="50"/>
        <end position="67"/>
    </location>
</feature>
<dbReference type="SUPFAM" id="SSF103473">
    <property type="entry name" value="MFS general substrate transporter"/>
    <property type="match status" value="1"/>
</dbReference>
<dbReference type="InterPro" id="IPR011701">
    <property type="entry name" value="MFS"/>
</dbReference>
<feature type="transmembrane region" description="Helical" evidence="5">
    <location>
        <begin position="390"/>
        <end position="411"/>
    </location>
</feature>
<evidence type="ECO:0000313" key="7">
    <source>
        <dbReference type="EMBL" id="MBB5063611.1"/>
    </source>
</evidence>